<dbReference type="EC" id="1.13.11.27" evidence="7"/>
<dbReference type="CDD" id="cd07250">
    <property type="entry name" value="HPPD_C_like"/>
    <property type="match status" value="1"/>
</dbReference>
<feature type="domain" description="VOC" evidence="6">
    <location>
        <begin position="139"/>
        <end position="275"/>
    </location>
</feature>
<evidence type="ECO:0000256" key="5">
    <source>
        <dbReference type="ARBA" id="ARBA00023004"/>
    </source>
</evidence>
<dbReference type="PANTHER" id="PTHR11959:SF1">
    <property type="entry name" value="4-HYDROXYPHENYLPYRUVATE DIOXYGENASE"/>
    <property type="match status" value="1"/>
</dbReference>
<dbReference type="SUPFAM" id="SSF54593">
    <property type="entry name" value="Glyoxalase/Bleomycin resistance protein/Dihydroxybiphenyl dioxygenase"/>
    <property type="match status" value="1"/>
</dbReference>
<dbReference type="RefSeq" id="WP_252663418.1">
    <property type="nucleotide sequence ID" value="NZ_CP098611.1"/>
</dbReference>
<dbReference type="Gene3D" id="3.10.180.10">
    <property type="entry name" value="2,3-Dihydroxybiphenyl 1,2-Dioxygenase, domain 1"/>
    <property type="match status" value="2"/>
</dbReference>
<keyword evidence="5" id="KW-0408">Iron</keyword>
<dbReference type="PROSITE" id="PS51819">
    <property type="entry name" value="VOC"/>
    <property type="match status" value="2"/>
</dbReference>
<reference evidence="7" key="1">
    <citation type="submission" date="2022-06" db="EMBL/GenBank/DDBJ databases">
        <title>Genome sequence of Phormidium yuhuli AB48 isolated from an industrial photobioreactor environment.</title>
        <authorList>
            <person name="Qiu Y."/>
            <person name="Noonan A.J.C."/>
            <person name="Dofher K."/>
            <person name="Koch M."/>
            <person name="Kieft B."/>
            <person name="Lin X."/>
            <person name="Ziels R.M."/>
            <person name="Hallam S.J."/>
        </authorList>
    </citation>
    <scope>NUCLEOTIDE SEQUENCE</scope>
    <source>
        <strain evidence="7">AB48</strain>
    </source>
</reference>
<keyword evidence="3" id="KW-0479">Metal-binding</keyword>
<evidence type="ECO:0000313" key="8">
    <source>
        <dbReference type="Proteomes" id="UP001056708"/>
    </source>
</evidence>
<evidence type="ECO:0000259" key="6">
    <source>
        <dbReference type="PROSITE" id="PS51819"/>
    </source>
</evidence>
<dbReference type="CDD" id="cd08342">
    <property type="entry name" value="HPPD_N_like"/>
    <property type="match status" value="1"/>
</dbReference>
<dbReference type="InterPro" id="IPR041735">
    <property type="entry name" value="4OHPhenylPyrv_dOase_C"/>
</dbReference>
<organism evidence="7 8">
    <name type="scientific">Phormidium yuhuli AB48</name>
    <dbReference type="NCBI Taxonomy" id="2940671"/>
    <lineage>
        <taxon>Bacteria</taxon>
        <taxon>Bacillati</taxon>
        <taxon>Cyanobacteriota</taxon>
        <taxon>Cyanophyceae</taxon>
        <taxon>Oscillatoriophycideae</taxon>
        <taxon>Oscillatoriales</taxon>
        <taxon>Oscillatoriaceae</taxon>
        <taxon>Phormidium</taxon>
        <taxon>Phormidium yuhuli</taxon>
    </lineage>
</organism>
<dbReference type="Proteomes" id="UP001056708">
    <property type="component" value="Chromosome"/>
</dbReference>
<evidence type="ECO:0000313" key="7">
    <source>
        <dbReference type="EMBL" id="USR91393.1"/>
    </source>
</evidence>
<dbReference type="PANTHER" id="PTHR11959">
    <property type="entry name" value="4-HYDROXYPHENYLPYRUVATE DIOXYGENASE"/>
    <property type="match status" value="1"/>
</dbReference>
<keyword evidence="8" id="KW-1185">Reference proteome</keyword>
<protein>
    <submittedName>
        <fullName evidence="7">4-hydroxyphenylpyruvate dioxygenase</fullName>
        <ecNumber evidence="7">1.13.11.27</ecNumber>
    </submittedName>
</protein>
<gene>
    <name evidence="7" type="primary">hppD</name>
    <name evidence="7" type="ORF">NEA10_01225</name>
</gene>
<dbReference type="InterPro" id="IPR005956">
    <property type="entry name" value="4OHPhenylPyrv_dOase"/>
</dbReference>
<comment type="similarity">
    <text evidence="2">Belongs to the 4HPPD family.</text>
</comment>
<dbReference type="InterPro" id="IPR037523">
    <property type="entry name" value="VOC_core"/>
</dbReference>
<comment type="cofactor">
    <cofactor evidence="1">
        <name>Fe cation</name>
        <dbReference type="ChEBI" id="CHEBI:24875"/>
    </cofactor>
</comment>
<dbReference type="GO" id="GO:0003868">
    <property type="term" value="F:4-hydroxyphenylpyruvate dioxygenase activity"/>
    <property type="evidence" value="ECO:0007669"/>
    <property type="project" value="UniProtKB-EC"/>
</dbReference>
<dbReference type="NCBIfam" id="TIGR01263">
    <property type="entry name" value="4HPPD"/>
    <property type="match status" value="1"/>
</dbReference>
<name>A0ABY5AQA4_9CYAN</name>
<keyword evidence="7" id="KW-0560">Oxidoreductase</keyword>
<dbReference type="InterPro" id="IPR004360">
    <property type="entry name" value="Glyas_Fos-R_dOase_dom"/>
</dbReference>
<dbReference type="EMBL" id="CP098611">
    <property type="protein sequence ID" value="USR91393.1"/>
    <property type="molecule type" value="Genomic_DNA"/>
</dbReference>
<keyword evidence="4" id="KW-0677">Repeat</keyword>
<dbReference type="Pfam" id="PF00903">
    <property type="entry name" value="Glyoxalase"/>
    <property type="match status" value="1"/>
</dbReference>
<dbReference type="InterPro" id="IPR041736">
    <property type="entry name" value="4OHPhenylPyrv_dOase_N"/>
</dbReference>
<dbReference type="PIRSF" id="PIRSF009283">
    <property type="entry name" value="HPP_dOase"/>
    <property type="match status" value="1"/>
</dbReference>
<sequence length="347" mass="39364">MVQIDHVHFYVDQAQIWRDWFVHRLGFQCQSSRRTPDSEQEVLDNGQLRLHLSAPRRPNSPIAQFLQKHPPGVADIALRVQNLAEICAHPRVTVLTPPHPSSAGELTAQIAAWGSLRHTLIQGGEREARRFPRKGPVGGIDHSVLNVPYGDLQAAVEWYCDILGFTPQQQFTIATARSSLHSQVLVHPDSGVQLPINEPTSPNSQIQEFLDHNRGAGIQHIALSTPDILYWVPQLRQLGLSFLKVPGTYYDGLRRKPGFCLKEPEWRRLVEAEILVDWNDATYPALLLQTFTKPIFKEPTFFFELIERRSVNVQGELMTAQGFGEGNFQALFEAVEQQQLQRRKPQP</sequence>
<evidence type="ECO:0000256" key="2">
    <source>
        <dbReference type="ARBA" id="ARBA00005877"/>
    </source>
</evidence>
<feature type="domain" description="VOC" evidence="6">
    <location>
        <begin position="3"/>
        <end position="126"/>
    </location>
</feature>
<evidence type="ECO:0000256" key="3">
    <source>
        <dbReference type="ARBA" id="ARBA00022723"/>
    </source>
</evidence>
<proteinExistence type="inferred from homology"/>
<keyword evidence="7" id="KW-0223">Dioxygenase</keyword>
<evidence type="ECO:0000256" key="4">
    <source>
        <dbReference type="ARBA" id="ARBA00022737"/>
    </source>
</evidence>
<evidence type="ECO:0000256" key="1">
    <source>
        <dbReference type="ARBA" id="ARBA00001962"/>
    </source>
</evidence>
<dbReference type="InterPro" id="IPR029068">
    <property type="entry name" value="Glyas_Bleomycin-R_OHBP_Dase"/>
</dbReference>
<accession>A0ABY5AQA4</accession>